<dbReference type="Pfam" id="PF17919">
    <property type="entry name" value="RT_RNaseH_2"/>
    <property type="match status" value="1"/>
</dbReference>
<dbReference type="Gene3D" id="3.30.70.270">
    <property type="match status" value="2"/>
</dbReference>
<feature type="domain" description="Integrase catalytic" evidence="7">
    <location>
        <begin position="1529"/>
        <end position="1697"/>
    </location>
</feature>
<feature type="region of interest" description="Disordered" evidence="5">
    <location>
        <begin position="701"/>
        <end position="722"/>
    </location>
</feature>
<dbReference type="PROSITE" id="PS50994">
    <property type="entry name" value="INTEGRASE"/>
    <property type="match status" value="1"/>
</dbReference>
<dbReference type="GO" id="GO:0003676">
    <property type="term" value="F:nucleic acid binding"/>
    <property type="evidence" value="ECO:0007669"/>
    <property type="project" value="InterPro"/>
</dbReference>
<dbReference type="Pfam" id="PF17921">
    <property type="entry name" value="Integrase_H2C2"/>
    <property type="match status" value="1"/>
</dbReference>
<dbReference type="GO" id="GO:0004519">
    <property type="term" value="F:endonuclease activity"/>
    <property type="evidence" value="ECO:0007669"/>
    <property type="project" value="UniProtKB-KW"/>
</dbReference>
<evidence type="ECO:0000256" key="4">
    <source>
        <dbReference type="ARBA" id="ARBA00022918"/>
    </source>
</evidence>
<dbReference type="InterPro" id="IPR012337">
    <property type="entry name" value="RNaseH-like_sf"/>
</dbReference>
<dbReference type="Gene3D" id="3.30.420.10">
    <property type="entry name" value="Ribonuclease H-like superfamily/Ribonuclease H"/>
    <property type="match status" value="1"/>
</dbReference>
<protein>
    <recommendedName>
        <fullName evidence="1">RNA-directed DNA polymerase</fullName>
        <ecNumber evidence="1">2.7.7.49</ecNumber>
    </recommendedName>
</protein>
<dbReference type="SUPFAM" id="SSF56672">
    <property type="entry name" value="DNA/RNA polymerases"/>
    <property type="match status" value="1"/>
</dbReference>
<organism evidence="8 9">
    <name type="scientific">Trichuris suis</name>
    <name type="common">pig whipworm</name>
    <dbReference type="NCBI Taxonomy" id="68888"/>
    <lineage>
        <taxon>Eukaryota</taxon>
        <taxon>Metazoa</taxon>
        <taxon>Ecdysozoa</taxon>
        <taxon>Nematoda</taxon>
        <taxon>Enoplea</taxon>
        <taxon>Dorylaimia</taxon>
        <taxon>Trichinellida</taxon>
        <taxon>Trichuridae</taxon>
        <taxon>Trichuris</taxon>
    </lineage>
</organism>
<evidence type="ECO:0000259" key="6">
    <source>
        <dbReference type="PROSITE" id="PS50878"/>
    </source>
</evidence>
<sequence length="2108" mass="239253">ESTLPGNEAVLLYYWRFIKQERVGVHIHRTSASSGGASDWQHPTTRSMPSSRKSYNCTRQDRMRRLHPSQCRHERESTLPGNEAVLLAYVRFIKQERLVQELLFAKELLTDTRGESIFEVVNDFFKKKQIPFKNILAVATDGAPSMVGRYRGFVAYLKEVVPDVLAVHCVLHRQHLVAKLLSACLTSSLQYAIQPVNRIKADALSDRLFRQLWDENDELNRLLLHTEVRRLSKGTCLTRFYELFSSDIQFFEEHDRSLCENLRKSKMDIAYLADLYFKFNEMNKQLQSNELNLIKTMAVISAFLSKLMLFKWNFTRGEFCQFPTLAKVSKEVKILEDDVHLYCQHLEMLQGDFLRQFHDMLSLVIPNSVLDPSIVDPLNVDIYLQEELIDLQSNEEVKLRMERGYEYFWQHEEIPLRYPALWAPMKRLLIAIPSSSVVERGFSVVTELVTKKRNRLERDELGKLDEWPQIKGNEPVISVRWFAADRTCLYCYSGDKIRLTKFTVRINLVNFGYGMTSHVSHMEEFDVSNPAGWEEYAERLEFYFAANGIRDAQKKLAVLCSVCGPKTYSVIRSLTSPQSPASMSFTEVMKLLQEHFAPKPSEIYCRFQYQRRFQQQGEGIANYVAELRRLAQHCNFGETLESRLRDQLVCGLRDEMLQKQLLSIKDLTLATAIDRAVSAEAAVAQVMEMRAPTTVESYDVKRLAGSSNSRNNSQRTRRRRSMETIAQPCKPCHRCGGQHSPRTCRFKSAVCNYCKKVGHIERACRAKQQTNRASRGAATGDRNEMNCLSAKLEEYRINKTVCHALNSLTSPVPRALVKLNGITVEMEVDSGAAFTVLSEYTFNKVAWGKQAQLEAFPQRLQDFQGRKIHVLGTASVLVEYGTYHGRLMVLVVKGQRCSLLGRNWFKPLGIRLAGVYQLNSGLIEALLDEYCDLFSENISAVKVPPVTLHIDEKVAPIQMSARKVPFALRDRISEELDRLVRQGILEPVEYTDWATPIVPVIKEDGGIRICGDYKCTVNKALKKDLYQIPAVNDIMTTLKKGKIFAKLDFAQAYQQLPVDEASAKLQTIITHKGAFKPKRLQFGIASAPGIFQKFMDALLGNMDGVIPYFDDVLVVAGSVRELVKVLKEVFERLRRVGIRLKKRKCVFGSDSVTFLGYRIDAQGIHPTAEKVDAIHNAARPRNKPELQAFLGLLNFYHNFLANKAEIVEPLHRLLDKGSSWNWTQEHEKAFQKAKRLISSNSVLIQYDDNLPLTLTCDASPYGIGCVLAHKLPNGKEAPIAFHSRTLAAAERNYAQIDKEALSIIAGIKKFHNYLYGRSFEVKTDHKPLLGLLGKSVQTPAGLSPRMTRWSIMLSAYDYNLVYVPGKQIGNADALSRLPQPGNVAEVPPPLEVLLLESMPDPPLTAKEIAEMTSKDPVLSKVRNWVANGWPSNVNSDELKVFWRRKNELSIHKDCVLRGCCVVVPPQLRRRTLELLHNGHPGIVRMKCLARSYVWWPKVGHEIEALVRSCSQCQESRKDPQKECGGTWPEAKAPWSRVHADFFGPFHGKIFLLVVDAFSKWLEVRIVPSTSSRAAIEVLRELFATHGLPDCIVTDNGTAFKSVEFSRFLKSNHIRHVTSAPFHPASNGQAERSVQTAKEFLQKDSSGDWSVRIARLLLTQHATPSPTTSVSPAELLMNRKLISALAMVVKYRAIKQFDRRNTKRFKMVYGSWLKETMRPFEAPADVKALNVKIHDPNQIHCPDVSANPLVVSGQRPVAPSETCFTFDGTESLAEGVKQALNLIKAVGHVGLPQKLTEKLSDVRFSNLDSVLTKFIMQANKWNSTLLKLPIRRDSVVWWFNWPRYYGIPSVRKRLGSSYTPGTTLDCLESSIGWFSSKVTSRTSSCSCHRSLSLAVYFIRMHTRDVLPAACQWDYARAGSHFHTNRSLYRQGSMPLANRHWFNSVSLPPGSTSPPSILLDNFLRHSLVLMQQNGVMVNQRLFRNECMKGFVKKDDELLCFTLKPYIALWKRSLLPPLSDADESSPIVLPTPITCQCVQCCENNFDFCVLQLNTTNISGNDGVKNIVWYDTGNTLYNAPPYWEDLQNVDALNSNVFKKFVALVLHSARGEH</sequence>
<dbReference type="InterPro" id="IPR001584">
    <property type="entry name" value="Integrase_cat-core"/>
</dbReference>
<dbReference type="InterPro" id="IPR000477">
    <property type="entry name" value="RT_dom"/>
</dbReference>
<dbReference type="InterPro" id="IPR036397">
    <property type="entry name" value="RNaseH_sf"/>
</dbReference>
<dbReference type="InterPro" id="IPR041588">
    <property type="entry name" value="Integrase_H2C2"/>
</dbReference>
<gene>
    <name evidence="8" type="ORF">M513_05199</name>
</gene>
<feature type="domain" description="Reverse transcriptase" evidence="6">
    <location>
        <begin position="981"/>
        <end position="1159"/>
    </location>
</feature>
<dbReference type="SUPFAM" id="SSF53098">
    <property type="entry name" value="Ribonuclease H-like"/>
    <property type="match status" value="2"/>
</dbReference>
<dbReference type="FunFam" id="3.10.20.370:FF:000001">
    <property type="entry name" value="Retrovirus-related Pol polyprotein from transposon 17.6-like protein"/>
    <property type="match status" value="1"/>
</dbReference>
<dbReference type="FunFam" id="3.30.70.270:FF:000026">
    <property type="entry name" value="Transposon Ty3-G Gag-Pol polyprotein"/>
    <property type="match status" value="1"/>
</dbReference>
<dbReference type="GO" id="GO:0042575">
    <property type="term" value="C:DNA polymerase complex"/>
    <property type="evidence" value="ECO:0007669"/>
    <property type="project" value="UniProtKB-ARBA"/>
</dbReference>
<dbReference type="InterPro" id="IPR041577">
    <property type="entry name" value="RT_RNaseH_2"/>
</dbReference>
<name>A0A085M9N6_9BILA</name>
<dbReference type="Gene3D" id="1.10.340.70">
    <property type="match status" value="1"/>
</dbReference>
<reference evidence="8 9" key="1">
    <citation type="journal article" date="2014" name="Nat. Genet.">
        <title>Genome and transcriptome of the porcine whipworm Trichuris suis.</title>
        <authorList>
            <person name="Jex A.R."/>
            <person name="Nejsum P."/>
            <person name="Schwarz E.M."/>
            <person name="Hu L."/>
            <person name="Young N.D."/>
            <person name="Hall R.S."/>
            <person name="Korhonen P.K."/>
            <person name="Liao S."/>
            <person name="Thamsborg S."/>
            <person name="Xia J."/>
            <person name="Xu P."/>
            <person name="Wang S."/>
            <person name="Scheerlinck J.P."/>
            <person name="Hofmann A."/>
            <person name="Sternberg P.W."/>
            <person name="Wang J."/>
            <person name="Gasser R.B."/>
        </authorList>
    </citation>
    <scope>NUCLEOTIDE SEQUENCE [LARGE SCALE GENOMIC DNA]</scope>
    <source>
        <strain evidence="8">DCEP-RM93M</strain>
    </source>
</reference>
<evidence type="ECO:0000256" key="3">
    <source>
        <dbReference type="ARBA" id="ARBA00022759"/>
    </source>
</evidence>
<dbReference type="PROSITE" id="PS50878">
    <property type="entry name" value="RT_POL"/>
    <property type="match status" value="1"/>
</dbReference>
<dbReference type="InterPro" id="IPR043502">
    <property type="entry name" value="DNA/RNA_pol_sf"/>
</dbReference>
<dbReference type="SUPFAM" id="SSF50630">
    <property type="entry name" value="Acid proteases"/>
    <property type="match status" value="1"/>
</dbReference>
<proteinExistence type="predicted"/>
<dbReference type="CDD" id="cd01647">
    <property type="entry name" value="RT_LTR"/>
    <property type="match status" value="1"/>
</dbReference>
<dbReference type="EMBL" id="KL363212">
    <property type="protein sequence ID" value="KFD53932.1"/>
    <property type="molecule type" value="Genomic_DNA"/>
</dbReference>
<feature type="region of interest" description="Disordered" evidence="5">
    <location>
        <begin position="31"/>
        <end position="55"/>
    </location>
</feature>
<evidence type="ECO:0000259" key="7">
    <source>
        <dbReference type="PROSITE" id="PS50994"/>
    </source>
</evidence>
<dbReference type="Gene3D" id="2.40.70.10">
    <property type="entry name" value="Acid Proteases"/>
    <property type="match status" value="1"/>
</dbReference>
<dbReference type="FunFam" id="1.10.340.70:FF:000003">
    <property type="entry name" value="Protein CBG25708"/>
    <property type="match status" value="1"/>
</dbReference>
<dbReference type="Pfam" id="PF00665">
    <property type="entry name" value="rve"/>
    <property type="match status" value="1"/>
</dbReference>
<keyword evidence="3" id="KW-0255">Endonuclease</keyword>
<evidence type="ECO:0000256" key="2">
    <source>
        <dbReference type="ARBA" id="ARBA00022722"/>
    </source>
</evidence>
<dbReference type="InterPro" id="IPR050951">
    <property type="entry name" value="Retrovirus_Pol_polyprotein"/>
</dbReference>
<evidence type="ECO:0000256" key="1">
    <source>
        <dbReference type="ARBA" id="ARBA00012493"/>
    </source>
</evidence>
<dbReference type="Gene3D" id="3.10.10.10">
    <property type="entry name" value="HIV Type 1 Reverse Transcriptase, subunit A, domain 1"/>
    <property type="match status" value="1"/>
</dbReference>
<dbReference type="EC" id="2.7.7.49" evidence="1"/>
<dbReference type="Pfam" id="PF00078">
    <property type="entry name" value="RVT_1"/>
    <property type="match status" value="1"/>
</dbReference>
<keyword evidence="2" id="KW-0540">Nuclease</keyword>
<dbReference type="PANTHER" id="PTHR37984:SF12">
    <property type="entry name" value="RIBONUCLEASE H"/>
    <property type="match status" value="1"/>
</dbReference>
<evidence type="ECO:0000313" key="8">
    <source>
        <dbReference type="EMBL" id="KFD53932.1"/>
    </source>
</evidence>
<keyword evidence="3" id="KW-0378">Hydrolase</keyword>
<keyword evidence="4" id="KW-0695">RNA-directed DNA polymerase</keyword>
<dbReference type="InterPro" id="IPR043128">
    <property type="entry name" value="Rev_trsase/Diguanyl_cyclase"/>
</dbReference>
<keyword evidence="9" id="KW-1185">Reference proteome</keyword>
<feature type="non-terminal residue" evidence="8">
    <location>
        <position position="1"/>
    </location>
</feature>
<dbReference type="GO" id="GO:0003964">
    <property type="term" value="F:RNA-directed DNA polymerase activity"/>
    <property type="evidence" value="ECO:0007669"/>
    <property type="project" value="UniProtKB-KW"/>
</dbReference>
<dbReference type="PANTHER" id="PTHR37984">
    <property type="entry name" value="PROTEIN CBG26694"/>
    <property type="match status" value="1"/>
</dbReference>
<keyword evidence="4" id="KW-0808">Transferase</keyword>
<evidence type="ECO:0000256" key="5">
    <source>
        <dbReference type="SAM" id="MobiDB-lite"/>
    </source>
</evidence>
<keyword evidence="4" id="KW-0548">Nucleotidyltransferase</keyword>
<dbReference type="CDD" id="cd09274">
    <property type="entry name" value="RNase_HI_RT_Ty3"/>
    <property type="match status" value="1"/>
</dbReference>
<dbReference type="FunFam" id="3.30.420.10:FF:000063">
    <property type="entry name" value="Retrovirus-related Pol polyprotein from transposon 297-like Protein"/>
    <property type="match status" value="1"/>
</dbReference>
<evidence type="ECO:0000313" key="9">
    <source>
        <dbReference type="Proteomes" id="UP000030764"/>
    </source>
</evidence>
<accession>A0A085M9N6</accession>
<dbReference type="Proteomes" id="UP000030764">
    <property type="component" value="Unassembled WGS sequence"/>
</dbReference>
<dbReference type="GO" id="GO:0015074">
    <property type="term" value="P:DNA integration"/>
    <property type="evidence" value="ECO:0007669"/>
    <property type="project" value="InterPro"/>
</dbReference>
<dbReference type="InterPro" id="IPR021109">
    <property type="entry name" value="Peptidase_aspartic_dom_sf"/>
</dbReference>